<keyword evidence="1" id="KW-0677">Repeat</keyword>
<evidence type="ECO:0000313" key="5">
    <source>
        <dbReference type="Proteomes" id="UP000521676"/>
    </source>
</evidence>
<dbReference type="RefSeq" id="WP_341470460.1">
    <property type="nucleotide sequence ID" value="NZ_CP128400.1"/>
</dbReference>
<dbReference type="EMBL" id="JACATZ010000003">
    <property type="protein sequence ID" value="NWJ48625.1"/>
    <property type="molecule type" value="Genomic_DNA"/>
</dbReference>
<name>A0A8T7M918_9CHLR</name>
<reference evidence="4" key="2">
    <citation type="journal article" date="2024" name="Nature">
        <title>Anoxygenic phototroph of the Chloroflexota uses a type I reaction centre.</title>
        <authorList>
            <person name="Tsuji J.M."/>
            <person name="Shaw N.A."/>
            <person name="Nagashima S."/>
            <person name="Venkiteswaran J.J."/>
            <person name="Schiff S.L."/>
            <person name="Watanabe T."/>
            <person name="Fukui M."/>
            <person name="Hanada S."/>
            <person name="Tank M."/>
            <person name="Neufeld J.D."/>
        </authorList>
    </citation>
    <scope>NUCLEOTIDE SEQUENCE</scope>
    <source>
        <strain evidence="4">L227-S17</strain>
    </source>
</reference>
<proteinExistence type="predicted"/>
<dbReference type="PANTHER" id="PTHR45641">
    <property type="entry name" value="TETRATRICOPEPTIDE REPEAT PROTEIN (AFU_ORTHOLOGUE AFUA_6G03870)"/>
    <property type="match status" value="1"/>
</dbReference>
<accession>A0A8T7M918</accession>
<keyword evidence="6" id="KW-1185">Reference proteome</keyword>
<dbReference type="Proteomes" id="UP001431572">
    <property type="component" value="Chromosome 2"/>
</dbReference>
<protein>
    <submittedName>
        <fullName evidence="3">Tetratricopeptide repeat protein</fullName>
    </submittedName>
</protein>
<dbReference type="Proteomes" id="UP000521676">
    <property type="component" value="Unassembled WGS sequence"/>
</dbReference>
<dbReference type="SUPFAM" id="SSF48452">
    <property type="entry name" value="TPR-like"/>
    <property type="match status" value="1"/>
</dbReference>
<evidence type="ECO:0000313" key="3">
    <source>
        <dbReference type="EMBL" id="NWJ48625.1"/>
    </source>
</evidence>
<keyword evidence="2" id="KW-0802">TPR repeat</keyword>
<organism evidence="3 5">
    <name type="scientific">Candidatus Chlorohelix allophototropha</name>
    <dbReference type="NCBI Taxonomy" id="3003348"/>
    <lineage>
        <taxon>Bacteria</taxon>
        <taxon>Bacillati</taxon>
        <taxon>Chloroflexota</taxon>
        <taxon>Chloroflexia</taxon>
        <taxon>Candidatus Chloroheliales</taxon>
        <taxon>Candidatus Chloroheliaceae</taxon>
        <taxon>Candidatus Chlorohelix</taxon>
    </lineage>
</organism>
<evidence type="ECO:0000256" key="1">
    <source>
        <dbReference type="ARBA" id="ARBA00022737"/>
    </source>
</evidence>
<dbReference type="EMBL" id="CP128400">
    <property type="protein sequence ID" value="WJW68555.1"/>
    <property type="molecule type" value="Genomic_DNA"/>
</dbReference>
<dbReference type="Pfam" id="PF13424">
    <property type="entry name" value="TPR_12"/>
    <property type="match status" value="1"/>
</dbReference>
<dbReference type="InterPro" id="IPR011990">
    <property type="entry name" value="TPR-like_helical_dom_sf"/>
</dbReference>
<evidence type="ECO:0000313" key="6">
    <source>
        <dbReference type="Proteomes" id="UP001431572"/>
    </source>
</evidence>
<evidence type="ECO:0000313" key="4">
    <source>
        <dbReference type="EMBL" id="WJW68555.1"/>
    </source>
</evidence>
<reference evidence="3 5" key="1">
    <citation type="submission" date="2020-06" db="EMBL/GenBank/DDBJ databases">
        <title>Anoxygenic phototrophic Chloroflexota member uses a Type I reaction center.</title>
        <authorList>
            <person name="Tsuji J.M."/>
            <person name="Shaw N.A."/>
            <person name="Nagashima S."/>
            <person name="Venkiteswaran J."/>
            <person name="Schiff S.L."/>
            <person name="Hanada S."/>
            <person name="Tank M."/>
            <person name="Neufeld J.D."/>
        </authorList>
    </citation>
    <scope>NUCLEOTIDE SEQUENCE [LARGE SCALE GENOMIC DNA]</scope>
    <source>
        <strain evidence="3">L227-S17</strain>
    </source>
</reference>
<sequence length="132" mass="15243">MKKWDEVGAILERESAGSLSNQSGIYLHFVKEDYLRVQRYLEQRLKFAEAIYGTEHIKVAACLNNLGMLRYGMSDFVAARQLLERAHRIVEKHFGENHPQVAMSLNTLGRTLHDMGELEAAQQPHKKQWHIV</sequence>
<gene>
    <name evidence="3" type="ORF">HXX08_22425</name>
    <name evidence="4" type="ORF">OZ401_004169</name>
</gene>
<dbReference type="PANTHER" id="PTHR45641:SF19">
    <property type="entry name" value="NEPHROCYSTIN-3"/>
    <property type="match status" value="1"/>
</dbReference>
<dbReference type="AlphaFoldDB" id="A0A8T7M918"/>
<evidence type="ECO:0000256" key="2">
    <source>
        <dbReference type="ARBA" id="ARBA00022803"/>
    </source>
</evidence>
<dbReference type="Gene3D" id="1.25.40.10">
    <property type="entry name" value="Tetratricopeptide repeat domain"/>
    <property type="match status" value="1"/>
</dbReference>